<dbReference type="SUPFAM" id="SSF102816">
    <property type="entry name" value="Putative dsDNA mimic"/>
    <property type="match status" value="1"/>
</dbReference>
<proteinExistence type="predicted"/>
<dbReference type="InterPro" id="IPR036763">
    <property type="entry name" value="Put_dsDNA_mimic_sf"/>
</dbReference>
<comment type="caution">
    <text evidence="1">The sequence shown here is derived from an EMBL/GenBank/DDBJ whole genome shotgun (WGS) entry which is preliminary data.</text>
</comment>
<dbReference type="AlphaFoldDB" id="A0A1S1HRD0"/>
<organism evidence="1 2">
    <name type="scientific">Providencia stuartii</name>
    <dbReference type="NCBI Taxonomy" id="588"/>
    <lineage>
        <taxon>Bacteria</taxon>
        <taxon>Pseudomonadati</taxon>
        <taxon>Pseudomonadota</taxon>
        <taxon>Gammaproteobacteria</taxon>
        <taxon>Enterobacterales</taxon>
        <taxon>Morganellaceae</taxon>
        <taxon>Providencia</taxon>
    </lineage>
</organism>
<dbReference type="PIRSF" id="PIRSF004916">
    <property type="entry name" value="UCP004916"/>
    <property type="match status" value="1"/>
</dbReference>
<keyword evidence="2" id="KW-1185">Reference proteome</keyword>
<protein>
    <submittedName>
        <fullName evidence="1">DsDNA-mimic protein</fullName>
    </submittedName>
</protein>
<dbReference type="NCBIfam" id="NF003469">
    <property type="entry name" value="PRK05094.1"/>
    <property type="match status" value="1"/>
</dbReference>
<reference evidence="1 2" key="1">
    <citation type="submission" date="2016-03" db="EMBL/GenBank/DDBJ databases">
        <title>Genome sequence of Providencia stuartii strain, isolated from the salivary glands of larval Lucilia sericata.</title>
        <authorList>
            <person name="Yuan Y."/>
            <person name="Zhang Y."/>
            <person name="Fu S."/>
            <person name="Crippen T.L."/>
            <person name="Visi D."/>
            <person name="Benbow M.E."/>
            <person name="Allen M."/>
            <person name="Tomberlin J.K."/>
            <person name="Sze S.-H."/>
            <person name="Tarone A.M."/>
        </authorList>
    </citation>
    <scope>NUCLEOTIDE SEQUENCE [LARGE SCALE GENOMIC DNA]</scope>
    <source>
        <strain evidence="1 2">Crippen</strain>
    </source>
</reference>
<evidence type="ECO:0000313" key="1">
    <source>
        <dbReference type="EMBL" id="OHT23961.1"/>
    </source>
</evidence>
<sequence>MTQPQSLKLIDEDEIIEIAYDLFLEGAMENLEPADQVIFALQFEECGAAEIVPLSHHWQDIIQPEFNLENFSEVVIGLAQSDEDDINDIFARILISRDTIRPFNHILWKR</sequence>
<dbReference type="InterPro" id="IPR007376">
    <property type="entry name" value="dsDNA_mimic_put"/>
</dbReference>
<dbReference type="EMBL" id="LVIE01000168">
    <property type="protein sequence ID" value="OHT23961.1"/>
    <property type="molecule type" value="Genomic_DNA"/>
</dbReference>
<evidence type="ECO:0000313" key="2">
    <source>
        <dbReference type="Proteomes" id="UP000179588"/>
    </source>
</evidence>
<name>A0A1S1HRD0_PROST</name>
<gene>
    <name evidence="1" type="ORF">A3Q29_04635</name>
</gene>
<dbReference type="Gene3D" id="3.10.450.140">
    <property type="entry name" value="dsDNA mimic, putative"/>
    <property type="match status" value="1"/>
</dbReference>
<accession>A0A1S1HRD0</accession>
<dbReference type="Pfam" id="PF04269">
    <property type="entry name" value="DUF440"/>
    <property type="match status" value="1"/>
</dbReference>
<dbReference type="Proteomes" id="UP000179588">
    <property type="component" value="Unassembled WGS sequence"/>
</dbReference>
<dbReference type="RefSeq" id="WP_070928155.1">
    <property type="nucleotide sequence ID" value="NZ_CANMXG010000001.1"/>
</dbReference>